<feature type="transmembrane region" description="Helical" evidence="2">
    <location>
        <begin position="95"/>
        <end position="113"/>
    </location>
</feature>
<organism evidence="4 5">
    <name type="scientific">Pythium oligandrum</name>
    <name type="common">Mycoparasitic fungus</name>
    <dbReference type="NCBI Taxonomy" id="41045"/>
    <lineage>
        <taxon>Eukaryota</taxon>
        <taxon>Sar</taxon>
        <taxon>Stramenopiles</taxon>
        <taxon>Oomycota</taxon>
        <taxon>Peronosporomycetes</taxon>
        <taxon>Pythiales</taxon>
        <taxon>Pythiaceae</taxon>
        <taxon>Pythium</taxon>
    </lineage>
</organism>
<protein>
    <recommendedName>
        <fullName evidence="3">t-SNARE coiled-coil homology domain-containing protein</fullName>
    </recommendedName>
</protein>
<keyword evidence="5" id="KW-1185">Reference proteome</keyword>
<gene>
    <name evidence="4" type="ORF">Poli38472_001830</name>
</gene>
<evidence type="ECO:0000313" key="5">
    <source>
        <dbReference type="Proteomes" id="UP000794436"/>
    </source>
</evidence>
<dbReference type="OrthoDB" id="18679at2759"/>
<dbReference type="SMART" id="SM00397">
    <property type="entry name" value="t_SNARE"/>
    <property type="match status" value="1"/>
</dbReference>
<dbReference type="Proteomes" id="UP000794436">
    <property type="component" value="Unassembled WGS sequence"/>
</dbReference>
<keyword evidence="2" id="KW-0812">Transmembrane</keyword>
<evidence type="ECO:0000313" key="4">
    <source>
        <dbReference type="EMBL" id="TMW69674.1"/>
    </source>
</evidence>
<feature type="region of interest" description="Disordered" evidence="1">
    <location>
        <begin position="1"/>
        <end position="31"/>
    </location>
</feature>
<keyword evidence="2" id="KW-0472">Membrane</keyword>
<reference evidence="4" key="1">
    <citation type="submission" date="2019-03" db="EMBL/GenBank/DDBJ databases">
        <title>Long read genome sequence of the mycoparasitic Pythium oligandrum ATCC 38472 isolated from sugarbeet rhizosphere.</title>
        <authorList>
            <person name="Gaulin E."/>
        </authorList>
    </citation>
    <scope>NUCLEOTIDE SEQUENCE</scope>
    <source>
        <strain evidence="4">ATCC 38472_TT</strain>
    </source>
</reference>
<accession>A0A8K1FQQ6</accession>
<evidence type="ECO:0000256" key="2">
    <source>
        <dbReference type="SAM" id="Phobius"/>
    </source>
</evidence>
<feature type="domain" description="T-SNARE coiled-coil homology" evidence="3">
    <location>
        <begin position="25"/>
        <end position="87"/>
    </location>
</feature>
<evidence type="ECO:0000259" key="3">
    <source>
        <dbReference type="PROSITE" id="PS50192"/>
    </source>
</evidence>
<feature type="compositionally biased region" description="Basic and acidic residues" evidence="1">
    <location>
        <begin position="20"/>
        <end position="31"/>
    </location>
</feature>
<dbReference type="AlphaFoldDB" id="A0A8K1FQQ6"/>
<comment type="caution">
    <text evidence="4">The sequence shown here is derived from an EMBL/GenBank/DDBJ whole genome shotgun (WGS) entry which is preliminary data.</text>
</comment>
<keyword evidence="2" id="KW-1133">Transmembrane helix</keyword>
<dbReference type="PROSITE" id="PS50192">
    <property type="entry name" value="T_SNARE"/>
    <property type="match status" value="1"/>
</dbReference>
<dbReference type="Gene3D" id="1.20.5.110">
    <property type="match status" value="1"/>
</dbReference>
<proteinExistence type="predicted"/>
<sequence length="114" mass="13074">MATRENSPSADYDEVSTPRLQERIEKDTREQDRQLDAIYQGAKRLHGAAIATNEEVVHQNHMIDEISVQISDTQQAVQEQTTVARRVKKKHRELCAYYIVILIEFAALIVIIVI</sequence>
<evidence type="ECO:0000256" key="1">
    <source>
        <dbReference type="SAM" id="MobiDB-lite"/>
    </source>
</evidence>
<dbReference type="InterPro" id="IPR000727">
    <property type="entry name" value="T_SNARE_dom"/>
</dbReference>
<dbReference type="EMBL" id="SPLM01000001">
    <property type="protein sequence ID" value="TMW69674.1"/>
    <property type="molecule type" value="Genomic_DNA"/>
</dbReference>
<dbReference type="CDD" id="cd15841">
    <property type="entry name" value="SNARE_Qc"/>
    <property type="match status" value="1"/>
</dbReference>
<name>A0A8K1FQQ6_PYTOL</name>
<dbReference type="SUPFAM" id="SSF58038">
    <property type="entry name" value="SNARE fusion complex"/>
    <property type="match status" value="1"/>
</dbReference>